<evidence type="ECO:0000313" key="11">
    <source>
        <dbReference type="Proteomes" id="UP000192920"/>
    </source>
</evidence>
<sequence>MNPVNTPNEAMAEARHELIFVVEDEPEISRLICRTLQDYGFDARHFATGQDLLGALRSTRPSLCLVDLGLPDIDGMELVSRLWKTHDCPVLILTGRSHVADRVVGLETGADDYIVKPFEPRELIARIRVILRRYARQAEAEPGAAARRAWFVGWCFDLDCNQLTSPAGQSVELSVSEARLLTALLQRPNRILTREQLAGRSDLDPLDRSIDVRVSRLRQKLEQTPASPALIKTIYGAGYLFSANVAWE</sequence>
<gene>
    <name evidence="10" type="ORF">SAMN02745746_03570</name>
</gene>
<feature type="DNA-binding region" description="OmpR/PhoB-type" evidence="7">
    <location>
        <begin position="146"/>
        <end position="243"/>
    </location>
</feature>
<dbReference type="SUPFAM" id="SSF46894">
    <property type="entry name" value="C-terminal effector domain of the bipartite response regulators"/>
    <property type="match status" value="1"/>
</dbReference>
<dbReference type="Proteomes" id="UP000192920">
    <property type="component" value="Unassembled WGS sequence"/>
</dbReference>
<dbReference type="SMART" id="SM00448">
    <property type="entry name" value="REC"/>
    <property type="match status" value="1"/>
</dbReference>
<evidence type="ECO:0000256" key="6">
    <source>
        <dbReference type="PROSITE-ProRule" id="PRU00169"/>
    </source>
</evidence>
<reference evidence="11" key="1">
    <citation type="submission" date="2017-04" db="EMBL/GenBank/DDBJ databases">
        <authorList>
            <person name="Varghese N."/>
            <person name="Submissions S."/>
        </authorList>
    </citation>
    <scope>NUCLEOTIDE SEQUENCE [LARGE SCALE GENOMIC DNA]</scope>
    <source>
        <strain evidence="11">DSM 22618</strain>
    </source>
</reference>
<keyword evidence="5" id="KW-0804">Transcription</keyword>
<dbReference type="SUPFAM" id="SSF52172">
    <property type="entry name" value="CheY-like"/>
    <property type="match status" value="1"/>
</dbReference>
<dbReference type="Gene3D" id="1.10.10.10">
    <property type="entry name" value="Winged helix-like DNA-binding domain superfamily/Winged helix DNA-binding domain"/>
    <property type="match status" value="1"/>
</dbReference>
<accession>A0A1Y6C7Y2</accession>
<organism evidence="10 11">
    <name type="scientific">Pseudogulbenkiania subflava DSM 22618</name>
    <dbReference type="NCBI Taxonomy" id="1123014"/>
    <lineage>
        <taxon>Bacteria</taxon>
        <taxon>Pseudomonadati</taxon>
        <taxon>Pseudomonadota</taxon>
        <taxon>Betaproteobacteria</taxon>
        <taxon>Neisseriales</taxon>
        <taxon>Chromobacteriaceae</taxon>
        <taxon>Pseudogulbenkiania</taxon>
    </lineage>
</organism>
<keyword evidence="4 7" id="KW-0238">DNA-binding</keyword>
<dbReference type="CDD" id="cd00383">
    <property type="entry name" value="trans_reg_C"/>
    <property type="match status" value="1"/>
</dbReference>
<dbReference type="PANTHER" id="PTHR48111:SF4">
    <property type="entry name" value="DNA-BINDING DUAL TRANSCRIPTIONAL REGULATOR OMPR"/>
    <property type="match status" value="1"/>
</dbReference>
<dbReference type="Pfam" id="PF00072">
    <property type="entry name" value="Response_reg"/>
    <property type="match status" value="1"/>
</dbReference>
<protein>
    <submittedName>
        <fullName evidence="10">DNA-binding response regulator, OmpR family, contains REC and winged-helix (WHTH) domain</fullName>
    </submittedName>
</protein>
<evidence type="ECO:0000256" key="3">
    <source>
        <dbReference type="ARBA" id="ARBA00023015"/>
    </source>
</evidence>
<name>A0A1Y6C7Y2_9NEIS</name>
<dbReference type="PROSITE" id="PS50110">
    <property type="entry name" value="RESPONSE_REGULATORY"/>
    <property type="match status" value="1"/>
</dbReference>
<dbReference type="STRING" id="1123014.SAMN02745746_03570"/>
<dbReference type="Gene3D" id="6.10.250.690">
    <property type="match status" value="1"/>
</dbReference>
<dbReference type="EMBL" id="FXAG01000025">
    <property type="protein sequence ID" value="SMF48478.1"/>
    <property type="molecule type" value="Genomic_DNA"/>
</dbReference>
<dbReference type="InterPro" id="IPR036388">
    <property type="entry name" value="WH-like_DNA-bd_sf"/>
</dbReference>
<evidence type="ECO:0000256" key="4">
    <source>
        <dbReference type="ARBA" id="ARBA00023125"/>
    </source>
</evidence>
<feature type="domain" description="Response regulatory" evidence="8">
    <location>
        <begin position="18"/>
        <end position="131"/>
    </location>
</feature>
<evidence type="ECO:0000259" key="8">
    <source>
        <dbReference type="PROSITE" id="PS50110"/>
    </source>
</evidence>
<keyword evidence="11" id="KW-1185">Reference proteome</keyword>
<evidence type="ECO:0000259" key="9">
    <source>
        <dbReference type="PROSITE" id="PS51755"/>
    </source>
</evidence>
<feature type="domain" description="OmpR/PhoB-type" evidence="9">
    <location>
        <begin position="146"/>
        <end position="243"/>
    </location>
</feature>
<dbReference type="PROSITE" id="PS51755">
    <property type="entry name" value="OMPR_PHOB"/>
    <property type="match status" value="1"/>
</dbReference>
<dbReference type="GO" id="GO:0032993">
    <property type="term" value="C:protein-DNA complex"/>
    <property type="evidence" value="ECO:0007669"/>
    <property type="project" value="TreeGrafter"/>
</dbReference>
<evidence type="ECO:0000256" key="7">
    <source>
        <dbReference type="PROSITE-ProRule" id="PRU01091"/>
    </source>
</evidence>
<dbReference type="InterPro" id="IPR039420">
    <property type="entry name" value="WalR-like"/>
</dbReference>
<dbReference type="GO" id="GO:0000976">
    <property type="term" value="F:transcription cis-regulatory region binding"/>
    <property type="evidence" value="ECO:0007669"/>
    <property type="project" value="TreeGrafter"/>
</dbReference>
<dbReference type="Pfam" id="PF00486">
    <property type="entry name" value="Trans_reg_C"/>
    <property type="match status" value="1"/>
</dbReference>
<dbReference type="InterPro" id="IPR011006">
    <property type="entry name" value="CheY-like_superfamily"/>
</dbReference>
<evidence type="ECO:0000313" key="10">
    <source>
        <dbReference type="EMBL" id="SMF48478.1"/>
    </source>
</evidence>
<dbReference type="Gene3D" id="3.40.50.2300">
    <property type="match status" value="1"/>
</dbReference>
<dbReference type="InterPro" id="IPR001789">
    <property type="entry name" value="Sig_transdc_resp-reg_receiver"/>
</dbReference>
<dbReference type="AlphaFoldDB" id="A0A1Y6C7Y2"/>
<dbReference type="SMART" id="SM00862">
    <property type="entry name" value="Trans_reg_C"/>
    <property type="match status" value="1"/>
</dbReference>
<evidence type="ECO:0000256" key="2">
    <source>
        <dbReference type="ARBA" id="ARBA00023012"/>
    </source>
</evidence>
<dbReference type="PANTHER" id="PTHR48111">
    <property type="entry name" value="REGULATOR OF RPOS"/>
    <property type="match status" value="1"/>
</dbReference>
<dbReference type="InterPro" id="IPR016032">
    <property type="entry name" value="Sig_transdc_resp-reg_C-effctor"/>
</dbReference>
<keyword evidence="2" id="KW-0902">Two-component regulatory system</keyword>
<proteinExistence type="predicted"/>
<dbReference type="GO" id="GO:0000156">
    <property type="term" value="F:phosphorelay response regulator activity"/>
    <property type="evidence" value="ECO:0007669"/>
    <property type="project" value="TreeGrafter"/>
</dbReference>
<keyword evidence="1 6" id="KW-0597">Phosphoprotein</keyword>
<dbReference type="InterPro" id="IPR001867">
    <property type="entry name" value="OmpR/PhoB-type_DNA-bd"/>
</dbReference>
<dbReference type="GO" id="GO:0006355">
    <property type="term" value="P:regulation of DNA-templated transcription"/>
    <property type="evidence" value="ECO:0007669"/>
    <property type="project" value="InterPro"/>
</dbReference>
<dbReference type="GO" id="GO:0005829">
    <property type="term" value="C:cytosol"/>
    <property type="evidence" value="ECO:0007669"/>
    <property type="project" value="TreeGrafter"/>
</dbReference>
<evidence type="ECO:0000256" key="1">
    <source>
        <dbReference type="ARBA" id="ARBA00022553"/>
    </source>
</evidence>
<evidence type="ECO:0000256" key="5">
    <source>
        <dbReference type="ARBA" id="ARBA00023163"/>
    </source>
</evidence>
<feature type="modified residue" description="4-aspartylphosphate" evidence="6">
    <location>
        <position position="67"/>
    </location>
</feature>
<keyword evidence="3" id="KW-0805">Transcription regulation</keyword>